<evidence type="ECO:0000256" key="4">
    <source>
        <dbReference type="ARBA" id="ARBA00022989"/>
    </source>
</evidence>
<evidence type="ECO:0000256" key="6">
    <source>
        <dbReference type="SAM" id="Phobius"/>
    </source>
</evidence>
<dbReference type="GO" id="GO:0055120">
    <property type="term" value="C:striated muscle dense body"/>
    <property type="evidence" value="ECO:0007669"/>
    <property type="project" value="TreeGrafter"/>
</dbReference>
<dbReference type="Pfam" id="PF05978">
    <property type="entry name" value="UNC-93"/>
    <property type="match status" value="1"/>
</dbReference>
<dbReference type="GO" id="GO:0005886">
    <property type="term" value="C:plasma membrane"/>
    <property type="evidence" value="ECO:0007669"/>
    <property type="project" value="TreeGrafter"/>
</dbReference>
<feature type="transmembrane region" description="Helical" evidence="6">
    <location>
        <begin position="320"/>
        <end position="338"/>
    </location>
</feature>
<dbReference type="PANTHER" id="PTHR19444">
    <property type="entry name" value="UNC-93 RELATED"/>
    <property type="match status" value="1"/>
</dbReference>
<dbReference type="Gene3D" id="1.20.1250.20">
    <property type="entry name" value="MFS general substrate transporter like domains"/>
    <property type="match status" value="1"/>
</dbReference>
<feature type="transmembrane region" description="Helical" evidence="6">
    <location>
        <begin position="117"/>
        <end position="135"/>
    </location>
</feature>
<feature type="transmembrane region" description="Helical" evidence="6">
    <location>
        <begin position="414"/>
        <end position="437"/>
    </location>
</feature>
<keyword evidence="5 6" id="KW-0472">Membrane</keyword>
<evidence type="ECO:0000256" key="3">
    <source>
        <dbReference type="ARBA" id="ARBA00022692"/>
    </source>
</evidence>
<sequence length="507" mass="54627">MVVTSDAHTEELALQSANGNSGVPATVLPAGAANGDGKLNQRQYEPRERLIITKNVVVIGLAFMIHFTAFHGTSNLQSSVNADKALGTTTLAVIYGSLILSNIFLPMTVISWFGCRLTMALALFAYMPYIAAQFYPRFETLIPAALMVGFGGGPLWCSKCTYLSTVSEALTQVRGNGSRKDVNTVKFFGLFFIFYQMAQVWGNLISSSVLTLSGGAPTTPANGSLELEASISRVGELCGARFCPGVNAEVNPNLVPPAPEQIQLLNSIFLMCMASAVVLMIFGVSSLKRYGVKRGDTGDGISGLKLLTVTINLLRKRRQILMLPITMFIGLEEAFLAVDFTRSFVACGWGISKIGFAMICFGVANAAAAGLAGALVARIGRVALAAACAVLNLCLLAYMYSWEAREGDYLRYCAFAAVWGICDGVWLVVVNAFYGILFPNHLIAAYSNFRLWESTGSVIGYVISSQLCTSTKLVILMCVMLVGCVGYGLIEYRVWQKKKTLEAMLSD</sequence>
<dbReference type="AlphaFoldDB" id="A0A0M4EBJ8"/>
<dbReference type="GO" id="GO:0015459">
    <property type="term" value="F:potassium channel regulator activity"/>
    <property type="evidence" value="ECO:0007669"/>
    <property type="project" value="TreeGrafter"/>
</dbReference>
<evidence type="ECO:0000256" key="5">
    <source>
        <dbReference type="ARBA" id="ARBA00023136"/>
    </source>
</evidence>
<dbReference type="InterPro" id="IPR036259">
    <property type="entry name" value="MFS_trans_sf"/>
</dbReference>
<evidence type="ECO:0000313" key="8">
    <source>
        <dbReference type="Proteomes" id="UP000494163"/>
    </source>
</evidence>
<keyword evidence="3 6" id="KW-0812">Transmembrane</keyword>
<dbReference type="EMBL" id="CP012524">
    <property type="protein sequence ID" value="ALC40915.1"/>
    <property type="molecule type" value="Genomic_DNA"/>
</dbReference>
<dbReference type="InterPro" id="IPR010291">
    <property type="entry name" value="Ion_channel_UNC-93"/>
</dbReference>
<feature type="transmembrane region" description="Helical" evidence="6">
    <location>
        <begin position="473"/>
        <end position="490"/>
    </location>
</feature>
<protein>
    <submittedName>
        <fullName evidence="7">CG2121</fullName>
    </submittedName>
</protein>
<feature type="transmembrane region" description="Helical" evidence="6">
    <location>
        <begin position="85"/>
        <end position="105"/>
    </location>
</feature>
<accession>A0A0M4EBJ8</accession>
<evidence type="ECO:0000256" key="1">
    <source>
        <dbReference type="ARBA" id="ARBA00004141"/>
    </source>
</evidence>
<organism evidence="7 8">
    <name type="scientific">Drosophila busckii</name>
    <name type="common">Fruit fly</name>
    <dbReference type="NCBI Taxonomy" id="30019"/>
    <lineage>
        <taxon>Eukaryota</taxon>
        <taxon>Metazoa</taxon>
        <taxon>Ecdysozoa</taxon>
        <taxon>Arthropoda</taxon>
        <taxon>Hexapoda</taxon>
        <taxon>Insecta</taxon>
        <taxon>Pterygota</taxon>
        <taxon>Neoptera</taxon>
        <taxon>Endopterygota</taxon>
        <taxon>Diptera</taxon>
        <taxon>Brachycera</taxon>
        <taxon>Muscomorpha</taxon>
        <taxon>Ephydroidea</taxon>
        <taxon>Drosophilidae</taxon>
        <taxon>Drosophila</taxon>
    </lineage>
</organism>
<dbReference type="OrthoDB" id="78663at2759"/>
<feature type="transmembrane region" description="Helical" evidence="6">
    <location>
        <begin position="264"/>
        <end position="284"/>
    </location>
</feature>
<keyword evidence="8" id="KW-1185">Reference proteome</keyword>
<dbReference type="PANTHER" id="PTHR19444:SF50">
    <property type="match status" value="1"/>
</dbReference>
<dbReference type="GO" id="GO:0006937">
    <property type="term" value="P:regulation of muscle contraction"/>
    <property type="evidence" value="ECO:0007669"/>
    <property type="project" value="TreeGrafter"/>
</dbReference>
<proteinExistence type="inferred from homology"/>
<dbReference type="OMA" id="TYMYSWE"/>
<feature type="transmembrane region" description="Helical" evidence="6">
    <location>
        <begin position="382"/>
        <end position="402"/>
    </location>
</feature>
<feature type="transmembrane region" description="Helical" evidence="6">
    <location>
        <begin position="141"/>
        <end position="163"/>
    </location>
</feature>
<dbReference type="Proteomes" id="UP000494163">
    <property type="component" value="Chromosome 2R"/>
</dbReference>
<keyword evidence="4 6" id="KW-1133">Transmembrane helix</keyword>
<dbReference type="GO" id="GO:0043266">
    <property type="term" value="P:regulation of potassium ion transport"/>
    <property type="evidence" value="ECO:0007669"/>
    <property type="project" value="TreeGrafter"/>
</dbReference>
<dbReference type="InterPro" id="IPR051951">
    <property type="entry name" value="UNC-93_regulatory"/>
</dbReference>
<reference evidence="7 8" key="1">
    <citation type="submission" date="2015-08" db="EMBL/GenBank/DDBJ databases">
        <title>Ancestral chromatin configuration constrains chromatin evolution on differentiating sex chromosomes in Drosophila.</title>
        <authorList>
            <person name="Zhou Q."/>
            <person name="Bachtrog D."/>
        </authorList>
    </citation>
    <scope>NUCLEOTIDE SEQUENCE [LARGE SCALE GENOMIC DNA]</scope>
    <source>
        <tissue evidence="7">Whole larvae</tissue>
    </source>
</reference>
<feature type="transmembrane region" description="Helical" evidence="6">
    <location>
        <begin position="51"/>
        <end position="73"/>
    </location>
</feature>
<gene>
    <name evidence="7" type="ORF">Dbus_chr2Rg494</name>
</gene>
<evidence type="ECO:0000313" key="7">
    <source>
        <dbReference type="EMBL" id="ALC40915.1"/>
    </source>
</evidence>
<comment type="subcellular location">
    <subcellularLocation>
        <location evidence="1">Membrane</location>
        <topology evidence="1">Multi-pass membrane protein</topology>
    </subcellularLocation>
</comment>
<feature type="transmembrane region" description="Helical" evidence="6">
    <location>
        <begin position="184"/>
        <end position="202"/>
    </location>
</feature>
<name>A0A0M4EBJ8_DROBS</name>
<evidence type="ECO:0000256" key="2">
    <source>
        <dbReference type="ARBA" id="ARBA00009172"/>
    </source>
</evidence>
<dbReference type="SUPFAM" id="SSF103473">
    <property type="entry name" value="MFS general substrate transporter"/>
    <property type="match status" value="1"/>
</dbReference>
<comment type="similarity">
    <text evidence="2">Belongs to the unc-93 family.</text>
</comment>
<feature type="transmembrane region" description="Helical" evidence="6">
    <location>
        <begin position="350"/>
        <end position="375"/>
    </location>
</feature>
<dbReference type="STRING" id="30019.A0A0M4EBJ8"/>